<proteinExistence type="predicted"/>
<accession>A0A1Y0XYY7</accession>
<gene>
    <name evidence="3" type="ORF">S1001342_01826</name>
</gene>
<dbReference type="InterPro" id="IPR041219">
    <property type="entry name" value="Phage_lysozyme2"/>
</dbReference>
<sequence>MPDNDDSFIEAGIRFTFDPEGFLRGSAEAQDALESTLAEMINFRREAQKQEQQLKDAIPGIASALGASVDEVKDALKDLKKTEQDTAKETARVQKEEARSALEEKKRAAREEEQLARKQQREEMARLRERQQAIREIRDTALAAVGATSMIGGARQIVGMVGNVAANGANVLNMAEKTGFSSREILAVGEAGALTPGSSKQEALQSMNALAQARTEWHANGTSSLIDVLANRHGVNINHILNGSYETAMQNIVADLRRQHHSTQTTISFLEQSGLTSGGWSNEVLRGQDMHRRIQQGYSLTRNMADNLRQMEKVDEQMRHIKEIWGKLKNDIAIDMLPAMKSIGGLLEKADEVAKEPPDAAKNIIAITATLIAIRPLLGAIVGLMGVADLLKIASGTLLSPKKLLLRAGIPGALAYGGYEAYENGWFGKGMDFLDRHDSGISAVDNWLGEKTGGWIGRTFDKQNMVSPEQARANQQKAHDFFISQGWSEEQTAGLLARMQLESGFSPFIRGDHGAAFGLFQWHKDRRDNFFKVFGHRMEDGTLDEQLKFAQWELQHSHAGAGAHLHAARDSAAAGEIASREYISPGLTEVAKAREALNTSRLAQQINAARAIRGGAVHTDNSQKTNIHVDNLTVKANNKEQLVSQLKPGNNHMLMAASVNTGVV</sequence>
<dbReference type="AlphaFoldDB" id="A0A1Y0XYY7"/>
<evidence type="ECO:0000259" key="2">
    <source>
        <dbReference type="Pfam" id="PF18013"/>
    </source>
</evidence>
<dbReference type="EMBL" id="CP021509">
    <property type="protein sequence ID" value="ARW48149.1"/>
    <property type="molecule type" value="Genomic_DNA"/>
</dbReference>
<feature type="region of interest" description="Disordered" evidence="1">
    <location>
        <begin position="83"/>
        <end position="114"/>
    </location>
</feature>
<protein>
    <recommendedName>
        <fullName evidence="2">Phage tail lysozyme domain-containing protein</fullName>
    </recommendedName>
</protein>
<dbReference type="Gene3D" id="1.10.530.10">
    <property type="match status" value="1"/>
</dbReference>
<name>A0A1Y0XYY7_ACEPA</name>
<evidence type="ECO:0000313" key="4">
    <source>
        <dbReference type="Proteomes" id="UP000196205"/>
    </source>
</evidence>
<organism evidence="3 4">
    <name type="scientific">Acetobacter pasteurianus subsp. pasteurianus</name>
    <dbReference type="NCBI Taxonomy" id="481145"/>
    <lineage>
        <taxon>Bacteria</taxon>
        <taxon>Pseudomonadati</taxon>
        <taxon>Pseudomonadota</taxon>
        <taxon>Alphaproteobacteria</taxon>
        <taxon>Acetobacterales</taxon>
        <taxon>Acetobacteraceae</taxon>
        <taxon>Acetobacter</taxon>
    </lineage>
</organism>
<feature type="domain" description="Phage tail lysozyme" evidence="2">
    <location>
        <begin position="474"/>
        <end position="594"/>
    </location>
</feature>
<dbReference type="RefSeq" id="WP_087651821.1">
    <property type="nucleotide sequence ID" value="NZ_CP021509.1"/>
</dbReference>
<evidence type="ECO:0000256" key="1">
    <source>
        <dbReference type="SAM" id="MobiDB-lite"/>
    </source>
</evidence>
<dbReference type="Pfam" id="PF18013">
    <property type="entry name" value="Phage_lysozyme2"/>
    <property type="match status" value="1"/>
</dbReference>
<dbReference type="OrthoDB" id="7271302at2"/>
<evidence type="ECO:0000313" key="3">
    <source>
        <dbReference type="EMBL" id="ARW48149.1"/>
    </source>
</evidence>
<reference evidence="3 4" key="1">
    <citation type="submission" date="2017-05" db="EMBL/GenBank/DDBJ databases">
        <title>Genome sequence of Acetobacter pasteurianus subsp. pasteurianus strain SRCM101342.</title>
        <authorList>
            <person name="Cho S.H."/>
        </authorList>
    </citation>
    <scope>NUCLEOTIDE SEQUENCE [LARGE SCALE GENOMIC DNA]</scope>
    <source>
        <strain evidence="3 4">SRCM101342</strain>
    </source>
</reference>
<dbReference type="Proteomes" id="UP000196205">
    <property type="component" value="Chromosome"/>
</dbReference>